<comment type="caution">
    <text evidence="4">The sequence shown here is derived from an EMBL/GenBank/DDBJ whole genome shotgun (WGS) entry which is preliminary data.</text>
</comment>
<dbReference type="EMBL" id="PFNG01000220">
    <property type="protein sequence ID" value="PIZ35949.1"/>
    <property type="molecule type" value="Genomic_DNA"/>
</dbReference>
<organism evidence="4 5">
    <name type="scientific">Candidatus Aquicultor secundus</name>
    <dbReference type="NCBI Taxonomy" id="1973895"/>
    <lineage>
        <taxon>Bacteria</taxon>
        <taxon>Bacillati</taxon>
        <taxon>Actinomycetota</taxon>
        <taxon>Candidatus Aquicultoria</taxon>
        <taxon>Candidatus Aquicultorales</taxon>
        <taxon>Candidatus Aquicultoraceae</taxon>
        <taxon>Candidatus Aquicultor</taxon>
    </lineage>
</organism>
<evidence type="ECO:0000259" key="1">
    <source>
        <dbReference type="Pfam" id="PF14574"/>
    </source>
</evidence>
<dbReference type="AlphaFoldDB" id="A0A2M7T617"/>
<dbReference type="Gene3D" id="3.10.20.880">
    <property type="match status" value="1"/>
</dbReference>
<dbReference type="InterPro" id="IPR027980">
    <property type="entry name" value="RACo_C"/>
</dbReference>
<evidence type="ECO:0000259" key="2">
    <source>
        <dbReference type="Pfam" id="PF17650"/>
    </source>
</evidence>
<dbReference type="PANTHER" id="PTHR42895">
    <property type="entry name" value="IRON-SULFUR CLUSTER-BINDING PROTEIN-RELATED"/>
    <property type="match status" value="1"/>
</dbReference>
<proteinExistence type="predicted"/>
<feature type="domain" description="RACo-like middle region" evidence="3">
    <location>
        <begin position="87"/>
        <end position="246"/>
    </location>
</feature>
<accession>A0A2M7T617</accession>
<dbReference type="Pfam" id="PF17651">
    <property type="entry name" value="Raco_middle"/>
    <property type="match status" value="1"/>
</dbReference>
<dbReference type="Gene3D" id="3.30.420.480">
    <property type="entry name" value="Domain of unknown function (DUF4445)"/>
    <property type="match status" value="1"/>
</dbReference>
<dbReference type="InterPro" id="IPR041414">
    <property type="entry name" value="Raco-like_middle"/>
</dbReference>
<feature type="domain" description="RACo C-terminal" evidence="1">
    <location>
        <begin position="249"/>
        <end position="496"/>
    </location>
</feature>
<reference evidence="5" key="1">
    <citation type="submission" date="2017-09" db="EMBL/GenBank/DDBJ databases">
        <title>Depth-based differentiation of microbial function through sediment-hosted aquifers and enrichment of novel symbionts in the deep terrestrial subsurface.</title>
        <authorList>
            <person name="Probst A.J."/>
            <person name="Ladd B."/>
            <person name="Jarett J.K."/>
            <person name="Geller-Mcgrath D.E."/>
            <person name="Sieber C.M.K."/>
            <person name="Emerson J.B."/>
            <person name="Anantharaman K."/>
            <person name="Thomas B.C."/>
            <person name="Malmstrom R."/>
            <person name="Stieglmeier M."/>
            <person name="Klingl A."/>
            <person name="Woyke T."/>
            <person name="Ryan C.M."/>
            <person name="Banfield J.F."/>
        </authorList>
    </citation>
    <scope>NUCLEOTIDE SEQUENCE [LARGE SCALE GENOMIC DNA]</scope>
</reference>
<name>A0A2M7T617_9ACTN</name>
<feature type="domain" description="RACo linker region" evidence="2">
    <location>
        <begin position="5"/>
        <end position="83"/>
    </location>
</feature>
<dbReference type="InterPro" id="IPR040506">
    <property type="entry name" value="RACo_linker"/>
</dbReference>
<evidence type="ECO:0000259" key="3">
    <source>
        <dbReference type="Pfam" id="PF17651"/>
    </source>
</evidence>
<dbReference type="Pfam" id="PF14574">
    <property type="entry name" value="RACo_C_ter"/>
    <property type="match status" value="1"/>
</dbReference>
<dbReference type="InterPro" id="IPR052911">
    <property type="entry name" value="Corrinoid_activation_enz"/>
</dbReference>
<dbReference type="Proteomes" id="UP000230956">
    <property type="component" value="Unassembled WGS sequence"/>
</dbReference>
<protein>
    <submittedName>
        <fullName evidence="4">Ferredoxin</fullName>
    </submittedName>
</protein>
<evidence type="ECO:0000313" key="5">
    <source>
        <dbReference type="Proteomes" id="UP000230956"/>
    </source>
</evidence>
<dbReference type="PANTHER" id="PTHR42895:SF1">
    <property type="entry name" value="IRON-SULFUR CLUSTER PROTEIN"/>
    <property type="match status" value="1"/>
</dbReference>
<gene>
    <name evidence="4" type="ORF">COY37_09490</name>
</gene>
<sequence>MSMLTLKYYLEVPASSLDNNKGDIDRISAGLKDVTGTRSIEWPLSTIETASKVVRSSGGKITVTVWPDGDRLNVITTEAGDTTGLNFGVAIDIGTTVVAVELVDLTSGKTIAAEGDVSGQVRYGDDLLTRLHFAGQGGVEELRSALIDTINGLIARVCTDSGVTSTRISAVSAAGNTSMTHTFLGIDPSPIRFEPYTPVINHVPRLSAKELGLDVLPNATVYVFPSVGGYFGGDLISGAVASGISQAEEISLLLDIGTNVEVILGNKDWLLALAGSAGPALEGGVAECARRAAPGAIERVAIDRVTLEPSYKSIGESPAYGLCGSGLIDVIAQLYLSGLIDSTGRFILEKKTDRWRTINGRTAYLIAKGDEKNGIPPTYITEKDIQNLLRTKAAMVAALTILLNSVGLQLDDIRRIYTAGSFGINLSVDSATAIGLYPRLPAERFTQLGNGSLLGARKTLLDSSMTAEAERIADKITYLELNVHPEFMEIFRSASYI</sequence>
<evidence type="ECO:0000313" key="4">
    <source>
        <dbReference type="EMBL" id="PIZ35949.1"/>
    </source>
</evidence>
<dbReference type="Pfam" id="PF17650">
    <property type="entry name" value="RACo_linker"/>
    <property type="match status" value="1"/>
</dbReference>
<dbReference type="InterPro" id="IPR042259">
    <property type="entry name" value="Raco-like_middle_sf"/>
</dbReference>
<dbReference type="RefSeq" id="WP_287007123.1">
    <property type="nucleotide sequence ID" value="NZ_PFKS01000100.1"/>
</dbReference>